<comment type="similarity">
    <text evidence="8">Belongs to the G-protein coupled receptor 1 family.</text>
</comment>
<evidence type="ECO:0000313" key="11">
    <source>
        <dbReference type="EMBL" id="KAL3866384.1"/>
    </source>
</evidence>
<evidence type="ECO:0000256" key="1">
    <source>
        <dbReference type="ARBA" id="ARBA00004141"/>
    </source>
</evidence>
<evidence type="ECO:0000256" key="2">
    <source>
        <dbReference type="ARBA" id="ARBA00022692"/>
    </source>
</evidence>
<feature type="transmembrane region" description="Helical" evidence="9">
    <location>
        <begin position="211"/>
        <end position="232"/>
    </location>
</feature>
<feature type="transmembrane region" description="Helical" evidence="9">
    <location>
        <begin position="73"/>
        <end position="93"/>
    </location>
</feature>
<dbReference type="PROSITE" id="PS00237">
    <property type="entry name" value="G_PROTEIN_RECEP_F1_1"/>
    <property type="match status" value="1"/>
</dbReference>
<dbReference type="Gene3D" id="1.20.1070.10">
    <property type="entry name" value="Rhodopsin 7-helix transmembrane proteins"/>
    <property type="match status" value="1"/>
</dbReference>
<comment type="caution">
    <text evidence="11">The sequence shown here is derived from an EMBL/GenBank/DDBJ whole genome shotgun (WGS) entry which is preliminary data.</text>
</comment>
<protein>
    <recommendedName>
        <fullName evidence="10">G-protein coupled receptors family 1 profile domain-containing protein</fullName>
    </recommendedName>
</protein>
<feature type="transmembrane region" description="Helical" evidence="9">
    <location>
        <begin position="41"/>
        <end position="61"/>
    </location>
</feature>
<evidence type="ECO:0000256" key="7">
    <source>
        <dbReference type="ARBA" id="ARBA00023224"/>
    </source>
</evidence>
<feature type="transmembrane region" description="Helical" evidence="9">
    <location>
        <begin position="263"/>
        <end position="288"/>
    </location>
</feature>
<name>A0ABD3VXQ1_SINWO</name>
<gene>
    <name evidence="11" type="ORF">ACJMK2_043687</name>
</gene>
<dbReference type="SUPFAM" id="SSF81321">
    <property type="entry name" value="Family A G protein-coupled receptor-like"/>
    <property type="match status" value="1"/>
</dbReference>
<proteinExistence type="inferred from homology"/>
<dbReference type="PANTHER" id="PTHR24243:SF230">
    <property type="entry name" value="G-PROTEIN COUPLED RECEPTORS FAMILY 1 PROFILE DOMAIN-CONTAINING PROTEIN"/>
    <property type="match status" value="1"/>
</dbReference>
<keyword evidence="2 8" id="KW-0812">Transmembrane</keyword>
<keyword evidence="4 8" id="KW-0297">G-protein coupled receptor</keyword>
<dbReference type="PROSITE" id="PS50262">
    <property type="entry name" value="G_PROTEIN_RECEP_F1_2"/>
    <property type="match status" value="1"/>
</dbReference>
<keyword evidence="3 9" id="KW-1133">Transmembrane helix</keyword>
<dbReference type="InterPro" id="IPR000276">
    <property type="entry name" value="GPCR_Rhodpsn"/>
</dbReference>
<comment type="subcellular location">
    <subcellularLocation>
        <location evidence="1">Membrane</location>
        <topology evidence="1">Multi-pass membrane protein</topology>
    </subcellularLocation>
</comment>
<dbReference type="AlphaFoldDB" id="A0ABD3VXQ1"/>
<organism evidence="11 12">
    <name type="scientific">Sinanodonta woodiana</name>
    <name type="common">Chinese pond mussel</name>
    <name type="synonym">Anodonta woodiana</name>
    <dbReference type="NCBI Taxonomy" id="1069815"/>
    <lineage>
        <taxon>Eukaryota</taxon>
        <taxon>Metazoa</taxon>
        <taxon>Spiralia</taxon>
        <taxon>Lophotrochozoa</taxon>
        <taxon>Mollusca</taxon>
        <taxon>Bivalvia</taxon>
        <taxon>Autobranchia</taxon>
        <taxon>Heteroconchia</taxon>
        <taxon>Palaeoheterodonta</taxon>
        <taxon>Unionida</taxon>
        <taxon>Unionoidea</taxon>
        <taxon>Unionidae</taxon>
        <taxon>Unioninae</taxon>
        <taxon>Sinanodonta</taxon>
    </lineage>
</organism>
<evidence type="ECO:0000313" key="12">
    <source>
        <dbReference type="Proteomes" id="UP001634394"/>
    </source>
</evidence>
<dbReference type="Proteomes" id="UP001634394">
    <property type="component" value="Unassembled WGS sequence"/>
</dbReference>
<feature type="transmembrane region" description="Helical" evidence="9">
    <location>
        <begin position="158"/>
        <end position="185"/>
    </location>
</feature>
<dbReference type="PRINTS" id="PR00237">
    <property type="entry name" value="GPCRRHODOPSN"/>
</dbReference>
<evidence type="ECO:0000259" key="10">
    <source>
        <dbReference type="PROSITE" id="PS50262"/>
    </source>
</evidence>
<dbReference type="InterPro" id="IPR017452">
    <property type="entry name" value="GPCR_Rhodpsn_7TM"/>
</dbReference>
<evidence type="ECO:0000256" key="6">
    <source>
        <dbReference type="ARBA" id="ARBA00023170"/>
    </source>
</evidence>
<evidence type="ECO:0000256" key="3">
    <source>
        <dbReference type="ARBA" id="ARBA00022989"/>
    </source>
</evidence>
<evidence type="ECO:0000256" key="8">
    <source>
        <dbReference type="RuleBase" id="RU000688"/>
    </source>
</evidence>
<keyword evidence="6 8" id="KW-0675">Receptor</keyword>
<dbReference type="GO" id="GO:0004930">
    <property type="term" value="F:G protein-coupled receptor activity"/>
    <property type="evidence" value="ECO:0007669"/>
    <property type="project" value="UniProtKB-KW"/>
</dbReference>
<keyword evidence="5 9" id="KW-0472">Membrane</keyword>
<dbReference type="GO" id="GO:0016020">
    <property type="term" value="C:membrane"/>
    <property type="evidence" value="ECO:0007669"/>
    <property type="project" value="UniProtKB-SubCell"/>
</dbReference>
<dbReference type="Pfam" id="PF00001">
    <property type="entry name" value="7tm_1"/>
    <property type="match status" value="1"/>
</dbReference>
<evidence type="ECO:0000256" key="9">
    <source>
        <dbReference type="SAM" id="Phobius"/>
    </source>
</evidence>
<reference evidence="11 12" key="1">
    <citation type="submission" date="2024-11" db="EMBL/GenBank/DDBJ databases">
        <title>Chromosome-level genome assembly of the freshwater bivalve Anodonta woodiana.</title>
        <authorList>
            <person name="Chen X."/>
        </authorList>
    </citation>
    <scope>NUCLEOTIDE SEQUENCE [LARGE SCALE GENOMIC DNA]</scope>
    <source>
        <strain evidence="11">MN2024</strain>
        <tissue evidence="11">Gills</tissue>
    </source>
</reference>
<feature type="transmembrane region" description="Helical" evidence="9">
    <location>
        <begin position="300"/>
        <end position="324"/>
    </location>
</feature>
<dbReference type="CDD" id="cd14978">
    <property type="entry name" value="7tmA_FMRFamide_R-like"/>
    <property type="match status" value="1"/>
</dbReference>
<feature type="domain" description="G-protein coupled receptors family 1 profile" evidence="10">
    <location>
        <begin position="60"/>
        <end position="321"/>
    </location>
</feature>
<sequence length="383" mass="44525">MDNATWDMISTTNETFNFTTPWDQTTVYQYDPLLSSAKYWITYYVSAISNYSIFVLTIFGSMSTIITMTKLKVFYSTSIYMITLAATDLFSAMTKAIRQTRKLLNIPYGDVGCRIEQFIVMTMPEVSNWIIVCVTVERYIAIRHPLKVTTICTKRNTAIVLISVFVFFVTLNAHYLQTIIVIIGLDGQYKCSAGDQYLYFLMMILPYMEEFFYSIGPCIILFVLNIGIIIGLKNSNRMKKELSQNVSENVKEKRRQNIQLTRMLLCLSMMFFLFSMPASIFFIVQQYVVQLNDNERLDHAIGYVFVTFFSDLNQCMNFFVYIITGRRFREEFMKWFCCQGSARRKGKMSRSRVNTLKMYTMSDMKSVSTAYTNEAFSGDNETK</sequence>
<dbReference type="EMBL" id="JBJQND010000009">
    <property type="protein sequence ID" value="KAL3866384.1"/>
    <property type="molecule type" value="Genomic_DNA"/>
</dbReference>
<keyword evidence="12" id="KW-1185">Reference proteome</keyword>
<evidence type="ECO:0000256" key="5">
    <source>
        <dbReference type="ARBA" id="ARBA00023136"/>
    </source>
</evidence>
<accession>A0ABD3VXQ1</accession>
<keyword evidence="7 8" id="KW-0807">Transducer</keyword>
<dbReference type="PANTHER" id="PTHR24243">
    <property type="entry name" value="G-PROTEIN COUPLED RECEPTOR"/>
    <property type="match status" value="1"/>
</dbReference>
<evidence type="ECO:0000256" key="4">
    <source>
        <dbReference type="ARBA" id="ARBA00023040"/>
    </source>
</evidence>